<organism evidence="4 5">
    <name type="scientific">Nocardioides ganghwensis</name>
    <dbReference type="NCBI Taxonomy" id="252230"/>
    <lineage>
        <taxon>Bacteria</taxon>
        <taxon>Bacillati</taxon>
        <taxon>Actinomycetota</taxon>
        <taxon>Actinomycetes</taxon>
        <taxon>Propionibacteriales</taxon>
        <taxon>Nocardioidaceae</taxon>
        <taxon>Nocardioides</taxon>
    </lineage>
</organism>
<dbReference type="OrthoDB" id="3748032at2"/>
<dbReference type="GO" id="GO:0050135">
    <property type="term" value="F:NADP+ nucleosidase activity"/>
    <property type="evidence" value="ECO:0007669"/>
    <property type="project" value="InterPro"/>
</dbReference>
<proteinExistence type="predicted"/>
<dbReference type="AlphaFoldDB" id="A0A4Q2SLV5"/>
<gene>
    <name evidence="4" type="ORF">EUA07_00360</name>
</gene>
<keyword evidence="5" id="KW-1185">Reference proteome</keyword>
<feature type="compositionally biased region" description="Basic and acidic residues" evidence="1">
    <location>
        <begin position="86"/>
        <end position="105"/>
    </location>
</feature>
<name>A0A4Q2SLV5_9ACTN</name>
<dbReference type="InterPro" id="IPR049082">
    <property type="entry name" value="T7SS_signal"/>
</dbReference>
<feature type="compositionally biased region" description="Basic and acidic residues" evidence="1">
    <location>
        <begin position="427"/>
        <end position="437"/>
    </location>
</feature>
<evidence type="ECO:0000313" key="4">
    <source>
        <dbReference type="EMBL" id="RYC04988.1"/>
    </source>
</evidence>
<reference evidence="4 5" key="1">
    <citation type="submission" date="2019-01" db="EMBL/GenBank/DDBJ databases">
        <title>Novel species of Nocardioides.</title>
        <authorList>
            <person name="Liu Q."/>
            <person name="Xin Y.-H."/>
        </authorList>
    </citation>
    <scope>NUCLEOTIDE SEQUENCE [LARGE SCALE GENOMIC DNA]</scope>
    <source>
        <strain evidence="4 5">CGMCC 4.6875</strain>
    </source>
</reference>
<comment type="caution">
    <text evidence="4">The sequence shown here is derived from an EMBL/GenBank/DDBJ whole genome shotgun (WGS) entry which is preliminary data.</text>
</comment>
<feature type="compositionally biased region" description="Basic and acidic residues" evidence="1">
    <location>
        <begin position="551"/>
        <end position="563"/>
    </location>
</feature>
<evidence type="ECO:0000313" key="5">
    <source>
        <dbReference type="Proteomes" id="UP000293291"/>
    </source>
</evidence>
<dbReference type="RefSeq" id="WP_129453010.1">
    <property type="nucleotide sequence ID" value="NZ_JACXYX010000003.1"/>
</dbReference>
<feature type="domain" description="TNT" evidence="2">
    <location>
        <begin position="435"/>
        <end position="524"/>
    </location>
</feature>
<protein>
    <submittedName>
        <fullName evidence="4">DUF4237 domain-containing protein</fullName>
    </submittedName>
</protein>
<dbReference type="Proteomes" id="UP000293291">
    <property type="component" value="Unassembled WGS sequence"/>
</dbReference>
<dbReference type="Pfam" id="PF14021">
    <property type="entry name" value="TNT"/>
    <property type="match status" value="1"/>
</dbReference>
<feature type="region of interest" description="Disordered" evidence="1">
    <location>
        <begin position="406"/>
        <end position="438"/>
    </location>
</feature>
<feature type="domain" description="Putative T7SS secretion signal" evidence="3">
    <location>
        <begin position="6"/>
        <end position="176"/>
    </location>
</feature>
<evidence type="ECO:0000256" key="1">
    <source>
        <dbReference type="SAM" id="MobiDB-lite"/>
    </source>
</evidence>
<sequence length="563" mass="61219">MPDFEIEGNPGAIRSKAVLMEQKGQLFYDTGDALAKIDVSGWTGRAADEFREAHDLEPERWTKAGNGFKRAAAGLTTYAGALEDAQRRAAEARAEHERGQRESESARTQYDSYLGRMRAYWSSGGTDPAEPFVDWGDPIQQEALRALQAARADLDNAAATCAGEVRAGCADAPEEPNWLESGLKFVGGIFEGAGEAVWDLLTMVPFSPVNLVIDAYKLATGDLTPEELAKTYELDVENGWAMAQGIYTGLTTDPVGFGKELGKSLLDWDTWADDPARAIGHLVPDAIVAVATGGAGAVATRGGKMGMDLLDGLADLARFRHLDDLSDLGGLRRLDDGAPRSMFELDGDGPWRSLDDQLREPSYSSSNRSIIDDDYDIFGRNPETGQPYTRAEFEDAFRTTNERGETDWDWGRAAPNDGKVPGTDEIVDPHDVPRMDRIGGPNGAYFGDDGAMMSERSLPPDRLNFERNPWEINRDHPDLQDGSVRIEKSEVAPAFGQEGGGNQYRFLDADGTPLSQAELVERGIIDNPYRFDAGDAATGAAVTHGAQTADRLADEHRNEGAPR</sequence>
<feature type="compositionally biased region" description="Low complexity" evidence="1">
    <location>
        <begin position="540"/>
        <end position="549"/>
    </location>
</feature>
<evidence type="ECO:0000259" key="2">
    <source>
        <dbReference type="Pfam" id="PF14021"/>
    </source>
</evidence>
<dbReference type="Pfam" id="PF21725">
    <property type="entry name" value="T7SS_signal"/>
    <property type="match status" value="1"/>
</dbReference>
<evidence type="ECO:0000259" key="3">
    <source>
        <dbReference type="Pfam" id="PF21725"/>
    </source>
</evidence>
<dbReference type="EMBL" id="SDWU01000001">
    <property type="protein sequence ID" value="RYC04988.1"/>
    <property type="molecule type" value="Genomic_DNA"/>
</dbReference>
<feature type="region of interest" description="Disordered" evidence="1">
    <location>
        <begin position="86"/>
        <end position="108"/>
    </location>
</feature>
<dbReference type="InterPro" id="IPR025331">
    <property type="entry name" value="TNT"/>
</dbReference>
<accession>A0A4Q2SLV5</accession>
<feature type="region of interest" description="Disordered" evidence="1">
    <location>
        <begin position="540"/>
        <end position="563"/>
    </location>
</feature>